<proteinExistence type="predicted"/>
<protein>
    <submittedName>
        <fullName evidence="2">Gp238</fullName>
    </submittedName>
</protein>
<dbReference type="Proteomes" id="UP000009273">
    <property type="component" value="Segment"/>
</dbReference>
<feature type="region of interest" description="Disordered" evidence="1">
    <location>
        <begin position="198"/>
        <end position="245"/>
    </location>
</feature>
<accession>G3M9X9</accession>
<dbReference type="GeneID" id="18563453"/>
<evidence type="ECO:0000256" key="1">
    <source>
        <dbReference type="SAM" id="MobiDB-lite"/>
    </source>
</evidence>
<evidence type="ECO:0000313" key="2">
    <source>
        <dbReference type="EMBL" id="AEO93497.1"/>
    </source>
</evidence>
<dbReference type="RefSeq" id="YP_009015541.1">
    <property type="nucleotide sequence ID" value="NC_023719.1"/>
</dbReference>
<sequence>MSYLRKIANVDELGEINMPQDILNQILYNIGEDISVGSIVYRRLMNSNTRFTVEVWVMSDNTFCVFSGEFDGMWTVSNIEYNGNFSSEAEAESFVQANLQSKADFNEVVMVQSRLKKNDFMRKHAAGKEPDYEEIAKGFASTIDVSVPDIEKGHASSLNKYYDDFESYMKKYYPEWAKYPAFIWGGWGYFVDSYNNQENKEEKPEEDTQVENQQEEQNEQVEQIQQTDVTPTVDVSMDMGSDSSN</sequence>
<reference evidence="2 3" key="1">
    <citation type="submission" date="2011-09" db="EMBL/GenBank/DDBJ databases">
        <authorList>
            <person name="Pope W.H."/>
            <person name="Pedulla M.L."/>
            <person name="Ford M.E."/>
            <person name="Peebles C.L."/>
            <person name="Hatfull G.H."/>
            <person name="Hendrix R.W."/>
        </authorList>
    </citation>
    <scope>NUCLEOTIDE SEQUENCE [LARGE SCALE GENOMIC DNA]</scope>
    <source>
        <strain evidence="2">G</strain>
    </source>
</reference>
<feature type="compositionally biased region" description="Low complexity" evidence="1">
    <location>
        <begin position="220"/>
        <end position="245"/>
    </location>
</feature>
<gene>
    <name evidence="2" type="primary">238</name>
    <name evidence="2" type="ORF">G_238</name>
</gene>
<evidence type="ECO:0000313" key="3">
    <source>
        <dbReference type="Proteomes" id="UP000009273"/>
    </source>
</evidence>
<dbReference type="EMBL" id="JN638751">
    <property type="protein sequence ID" value="AEO93497.1"/>
    <property type="molecule type" value="Genomic_DNA"/>
</dbReference>
<name>G3M9X9_9CAUD</name>
<feature type="compositionally biased region" description="Acidic residues" evidence="1">
    <location>
        <begin position="204"/>
        <end position="219"/>
    </location>
</feature>
<keyword evidence="3" id="KW-1185">Reference proteome</keyword>
<dbReference type="KEGG" id="vg:18563453"/>
<organism evidence="2 3">
    <name type="scientific">Bacillus phage G</name>
    <dbReference type="NCBI Taxonomy" id="2884420"/>
    <lineage>
        <taxon>Viruses</taxon>
        <taxon>Duplodnaviria</taxon>
        <taxon>Heunggongvirae</taxon>
        <taxon>Uroviricota</taxon>
        <taxon>Caudoviricetes</taxon>
        <taxon>Donellivirus</taxon>
        <taxon>Donellivirus gee</taxon>
    </lineage>
</organism>